<dbReference type="EMBL" id="CAJNNW010024611">
    <property type="protein sequence ID" value="CAE8673386.1"/>
    <property type="molecule type" value="Genomic_DNA"/>
</dbReference>
<reference evidence="1" key="1">
    <citation type="submission" date="2021-02" db="EMBL/GenBank/DDBJ databases">
        <authorList>
            <person name="Dougan E. K."/>
            <person name="Rhodes N."/>
            <person name="Thang M."/>
            <person name="Chan C."/>
        </authorList>
    </citation>
    <scope>NUCLEOTIDE SEQUENCE</scope>
</reference>
<evidence type="ECO:0000313" key="2">
    <source>
        <dbReference type="Proteomes" id="UP000626109"/>
    </source>
</evidence>
<name>A0A813JCN6_POLGL</name>
<feature type="non-terminal residue" evidence="1">
    <location>
        <position position="83"/>
    </location>
</feature>
<organism evidence="1 2">
    <name type="scientific">Polarella glacialis</name>
    <name type="common">Dinoflagellate</name>
    <dbReference type="NCBI Taxonomy" id="89957"/>
    <lineage>
        <taxon>Eukaryota</taxon>
        <taxon>Sar</taxon>
        <taxon>Alveolata</taxon>
        <taxon>Dinophyceae</taxon>
        <taxon>Suessiales</taxon>
        <taxon>Suessiaceae</taxon>
        <taxon>Polarella</taxon>
    </lineage>
</organism>
<dbReference type="AlphaFoldDB" id="A0A813JCN6"/>
<accession>A0A813JCN6</accession>
<gene>
    <name evidence="1" type="ORF">PGLA2088_LOCUS18513</name>
</gene>
<evidence type="ECO:0000313" key="1">
    <source>
        <dbReference type="EMBL" id="CAE8673386.1"/>
    </source>
</evidence>
<sequence>PGEIHSWLAQHAAVVDFPRWVALDDKDMREDLQNHMILTNKKVGLTEKLARQAVEQLNAQTPSDCRICSQASGGLWHAAQDFA</sequence>
<proteinExistence type="predicted"/>
<feature type="non-terminal residue" evidence="1">
    <location>
        <position position="1"/>
    </location>
</feature>
<dbReference type="Pfam" id="PF18143">
    <property type="entry name" value="HAD_SAK_2"/>
    <property type="match status" value="1"/>
</dbReference>
<comment type="caution">
    <text evidence="1">The sequence shown here is derived from an EMBL/GenBank/DDBJ whole genome shotgun (WGS) entry which is preliminary data.</text>
</comment>
<dbReference type="Proteomes" id="UP000626109">
    <property type="component" value="Unassembled WGS sequence"/>
</dbReference>
<protein>
    <submittedName>
        <fullName evidence="1">Uncharacterized protein</fullName>
    </submittedName>
</protein>